<evidence type="ECO:0000313" key="7">
    <source>
        <dbReference type="EMBL" id="MBA2875215.1"/>
    </source>
</evidence>
<protein>
    <submittedName>
        <fullName evidence="7">8-oxo-dGTP pyrophosphatase MutT (NUDIX family)</fullName>
    </submittedName>
</protein>
<evidence type="ECO:0000256" key="1">
    <source>
        <dbReference type="ARBA" id="ARBA00001946"/>
    </source>
</evidence>
<evidence type="ECO:0000256" key="2">
    <source>
        <dbReference type="ARBA" id="ARBA00005582"/>
    </source>
</evidence>
<dbReference type="Pfam" id="PF00293">
    <property type="entry name" value="NUDIX"/>
    <property type="match status" value="1"/>
</dbReference>
<comment type="caution">
    <text evidence="7">The sequence shown here is derived from an EMBL/GenBank/DDBJ whole genome shotgun (WGS) entry which is preliminary data.</text>
</comment>
<dbReference type="SUPFAM" id="SSF55811">
    <property type="entry name" value="Nudix"/>
    <property type="match status" value="1"/>
</dbReference>
<dbReference type="Proteomes" id="UP000523087">
    <property type="component" value="Unassembled WGS sequence"/>
</dbReference>
<gene>
    <name evidence="7" type="ORF">HNR31_001988</name>
</gene>
<sequence>MYKQTLCFIRRSNELLMLNREFAPAKEIWNGVGGKVKNNETPLECVIREVQEETDIDISSFQIEFKGIVTWKVDNAYSDGMYVFLVDIPDDYSYPTPKKTDEGILDWKNTP</sequence>
<dbReference type="AlphaFoldDB" id="A0A7W0BZ39"/>
<evidence type="ECO:0000313" key="8">
    <source>
        <dbReference type="Proteomes" id="UP000523087"/>
    </source>
</evidence>
<evidence type="ECO:0000256" key="3">
    <source>
        <dbReference type="ARBA" id="ARBA00022723"/>
    </source>
</evidence>
<dbReference type="PANTHER" id="PTHR43758">
    <property type="entry name" value="7,8-DIHYDRO-8-OXOGUANINE TRIPHOSPHATASE"/>
    <property type="match status" value="1"/>
</dbReference>
<dbReference type="GO" id="GO:0046872">
    <property type="term" value="F:metal ion binding"/>
    <property type="evidence" value="ECO:0007669"/>
    <property type="project" value="UniProtKB-KW"/>
</dbReference>
<feature type="domain" description="Nudix hydrolase" evidence="6">
    <location>
        <begin position="1"/>
        <end position="111"/>
    </location>
</feature>
<name>A0A7W0BZ39_9BACL</name>
<proteinExistence type="inferred from homology"/>
<evidence type="ECO:0000259" key="6">
    <source>
        <dbReference type="PROSITE" id="PS51462"/>
    </source>
</evidence>
<dbReference type="Gene3D" id="3.90.79.10">
    <property type="entry name" value="Nucleoside Triphosphate Pyrophosphohydrolase"/>
    <property type="match status" value="1"/>
</dbReference>
<dbReference type="CDD" id="cd18886">
    <property type="entry name" value="NUDIX_MutT_Nudt1"/>
    <property type="match status" value="1"/>
</dbReference>
<dbReference type="GO" id="GO:0005737">
    <property type="term" value="C:cytoplasm"/>
    <property type="evidence" value="ECO:0007669"/>
    <property type="project" value="TreeGrafter"/>
</dbReference>
<keyword evidence="8" id="KW-1185">Reference proteome</keyword>
<dbReference type="PANTHER" id="PTHR43758:SF2">
    <property type="entry name" value="OXIDIZED PURINE NUCLEOSIDE TRIPHOSPHATE HYDROLASE"/>
    <property type="match status" value="1"/>
</dbReference>
<comment type="cofactor">
    <cofactor evidence="1">
        <name>Mg(2+)</name>
        <dbReference type="ChEBI" id="CHEBI:18420"/>
    </cofactor>
</comment>
<dbReference type="EMBL" id="JACDUT010000005">
    <property type="protein sequence ID" value="MBA2875215.1"/>
    <property type="molecule type" value="Genomic_DNA"/>
</dbReference>
<evidence type="ECO:0000256" key="5">
    <source>
        <dbReference type="ARBA" id="ARBA00022842"/>
    </source>
</evidence>
<dbReference type="PROSITE" id="PS51462">
    <property type="entry name" value="NUDIX"/>
    <property type="match status" value="1"/>
</dbReference>
<keyword evidence="5" id="KW-0460">Magnesium</keyword>
<reference evidence="7 8" key="1">
    <citation type="submission" date="2020-07" db="EMBL/GenBank/DDBJ databases">
        <title>Genomic Encyclopedia of Type Strains, Phase IV (KMG-IV): sequencing the most valuable type-strain genomes for metagenomic binning, comparative biology and taxonomic classification.</title>
        <authorList>
            <person name="Goeker M."/>
        </authorList>
    </citation>
    <scope>NUCLEOTIDE SEQUENCE [LARGE SCALE GENOMIC DNA]</scope>
    <source>
        <strain evidence="7 8">DSM 15730</strain>
    </source>
</reference>
<accession>A0A7W0BZ39</accession>
<comment type="similarity">
    <text evidence="2">Belongs to the Nudix hydrolase family.</text>
</comment>
<keyword evidence="3" id="KW-0479">Metal-binding</keyword>
<keyword evidence="4" id="KW-0378">Hydrolase</keyword>
<dbReference type="InterPro" id="IPR020084">
    <property type="entry name" value="NUDIX_hydrolase_CS"/>
</dbReference>
<dbReference type="InterPro" id="IPR015797">
    <property type="entry name" value="NUDIX_hydrolase-like_dom_sf"/>
</dbReference>
<dbReference type="PROSITE" id="PS00893">
    <property type="entry name" value="NUDIX_BOX"/>
    <property type="match status" value="1"/>
</dbReference>
<evidence type="ECO:0000256" key="4">
    <source>
        <dbReference type="ARBA" id="ARBA00022801"/>
    </source>
</evidence>
<dbReference type="GO" id="GO:0016818">
    <property type="term" value="F:hydrolase activity, acting on acid anhydrides, in phosphorus-containing anhydrides"/>
    <property type="evidence" value="ECO:0007669"/>
    <property type="project" value="TreeGrafter"/>
</dbReference>
<organism evidence="7 8">
    <name type="scientific">Thermaerobacillus caldiproteolyticus</name>
    <dbReference type="NCBI Taxonomy" id="247480"/>
    <lineage>
        <taxon>Bacteria</taxon>
        <taxon>Bacillati</taxon>
        <taxon>Bacillota</taxon>
        <taxon>Bacilli</taxon>
        <taxon>Bacillales</taxon>
        <taxon>Anoxybacillaceae</taxon>
        <taxon>Thermaerobacillus</taxon>
    </lineage>
</organism>
<dbReference type="InterPro" id="IPR000086">
    <property type="entry name" value="NUDIX_hydrolase_dom"/>
</dbReference>